<keyword evidence="1" id="KW-0472">Membrane</keyword>
<proteinExistence type="predicted"/>
<evidence type="ECO:0000313" key="3">
    <source>
        <dbReference type="Proteomes" id="UP001229836"/>
    </source>
</evidence>
<protein>
    <submittedName>
        <fullName evidence="2">Uncharacterized protein</fullName>
    </submittedName>
</protein>
<gene>
    <name evidence="2" type="ORF">QLH32_10565</name>
</gene>
<keyword evidence="1" id="KW-0812">Transmembrane</keyword>
<evidence type="ECO:0000256" key="1">
    <source>
        <dbReference type="SAM" id="Phobius"/>
    </source>
</evidence>
<dbReference type="RefSeq" id="WP_283266200.1">
    <property type="nucleotide sequence ID" value="NZ_CP125669.1"/>
</dbReference>
<dbReference type="Proteomes" id="UP001229836">
    <property type="component" value="Chromosome"/>
</dbReference>
<sequence>MEIIFEVGFHIISAIFRFILVLVNILLDIIVEMGVRATGYGIVYCYRFGQNVDIDSFEVILMGFLFWLGLIPFSLYIFVFK</sequence>
<reference evidence="2 3" key="1">
    <citation type="submission" date="2023-05" db="EMBL/GenBank/DDBJ databases">
        <title>The complete genome of Acinetobacter sp. nov KCTC 92772.</title>
        <authorList>
            <person name="Zhou G."/>
        </authorList>
    </citation>
    <scope>NUCLEOTIDE SEQUENCE [LARGE SCALE GENOMIC DNA]</scope>
    <source>
        <strain evidence="2 3">KCTC 92772</strain>
    </source>
</reference>
<keyword evidence="3" id="KW-1185">Reference proteome</keyword>
<accession>A0ABY8S127</accession>
<keyword evidence="1" id="KW-1133">Transmembrane helix</keyword>
<evidence type="ECO:0000313" key="2">
    <source>
        <dbReference type="EMBL" id="WHP04512.1"/>
    </source>
</evidence>
<organism evidence="2 3">
    <name type="scientific">Acinetobacter corruptisaponis</name>
    <dbReference type="NCBI Taxonomy" id="3045147"/>
    <lineage>
        <taxon>Bacteria</taxon>
        <taxon>Pseudomonadati</taxon>
        <taxon>Pseudomonadota</taxon>
        <taxon>Gammaproteobacteria</taxon>
        <taxon>Moraxellales</taxon>
        <taxon>Moraxellaceae</taxon>
        <taxon>Acinetobacter</taxon>
    </lineage>
</organism>
<feature type="transmembrane region" description="Helical" evidence="1">
    <location>
        <begin position="59"/>
        <end position="79"/>
    </location>
</feature>
<feature type="transmembrane region" description="Helical" evidence="1">
    <location>
        <begin position="7"/>
        <end position="27"/>
    </location>
</feature>
<name>A0ABY8S127_9GAMM</name>
<dbReference type="EMBL" id="CP125669">
    <property type="protein sequence ID" value="WHP04512.1"/>
    <property type="molecule type" value="Genomic_DNA"/>
</dbReference>